<protein>
    <submittedName>
        <fullName evidence="2">Uncharacterized protein</fullName>
    </submittedName>
</protein>
<feature type="compositionally biased region" description="Basic and acidic residues" evidence="1">
    <location>
        <begin position="47"/>
        <end position="58"/>
    </location>
</feature>
<dbReference type="AlphaFoldDB" id="A0A8H8DFY5"/>
<feature type="region of interest" description="Disordered" evidence="1">
    <location>
        <begin position="1"/>
        <end position="119"/>
    </location>
</feature>
<keyword evidence="3" id="KW-1185">Reference proteome</keyword>
<comment type="caution">
    <text evidence="2">The sequence shown here is derived from an EMBL/GenBank/DDBJ whole genome shotgun (WGS) entry which is preliminary data.</text>
</comment>
<evidence type="ECO:0000313" key="3">
    <source>
        <dbReference type="Proteomes" id="UP000673691"/>
    </source>
</evidence>
<organism evidence="2 3">
    <name type="scientific">Olpidium bornovanus</name>
    <dbReference type="NCBI Taxonomy" id="278681"/>
    <lineage>
        <taxon>Eukaryota</taxon>
        <taxon>Fungi</taxon>
        <taxon>Fungi incertae sedis</taxon>
        <taxon>Olpidiomycota</taxon>
        <taxon>Olpidiomycotina</taxon>
        <taxon>Olpidiomycetes</taxon>
        <taxon>Olpidiales</taxon>
        <taxon>Olpidiaceae</taxon>
        <taxon>Olpidium</taxon>
    </lineage>
</organism>
<dbReference type="Proteomes" id="UP000673691">
    <property type="component" value="Unassembled WGS sequence"/>
</dbReference>
<accession>A0A8H8DFY5</accession>
<gene>
    <name evidence="2" type="ORF">BJ554DRAFT_2895</name>
</gene>
<feature type="compositionally biased region" description="Polar residues" evidence="1">
    <location>
        <begin position="66"/>
        <end position="87"/>
    </location>
</feature>
<dbReference type="EMBL" id="JAEFCI010010517">
    <property type="protein sequence ID" value="KAG5457164.1"/>
    <property type="molecule type" value="Genomic_DNA"/>
</dbReference>
<reference evidence="2 3" key="1">
    <citation type="journal article" name="Sci. Rep.">
        <title>Genome-scale phylogenetic analyses confirm Olpidium as the closest living zoosporic fungus to the non-flagellated, terrestrial fungi.</title>
        <authorList>
            <person name="Chang Y."/>
            <person name="Rochon D."/>
            <person name="Sekimoto S."/>
            <person name="Wang Y."/>
            <person name="Chovatia M."/>
            <person name="Sandor L."/>
            <person name="Salamov A."/>
            <person name="Grigoriev I.V."/>
            <person name="Stajich J.E."/>
            <person name="Spatafora J.W."/>
        </authorList>
    </citation>
    <scope>NUCLEOTIDE SEQUENCE [LARGE SCALE GENOMIC DNA]</scope>
    <source>
        <strain evidence="2">S191</strain>
    </source>
</reference>
<sequence length="119" mass="12156">MRYDTGKDSTCPGTGRSVHGDRAGPTQKKGTRPGFTNAEPRSYNQNARDELLLHDRIPAGEGANAPSDTATTASAQPSETASSSQHATGAPDTAGGNDRPAVLPCPGVTKPGTRKAKAG</sequence>
<evidence type="ECO:0000256" key="1">
    <source>
        <dbReference type="SAM" id="MobiDB-lite"/>
    </source>
</evidence>
<proteinExistence type="predicted"/>
<evidence type="ECO:0000313" key="2">
    <source>
        <dbReference type="EMBL" id="KAG5457164.1"/>
    </source>
</evidence>
<name>A0A8H8DFY5_9FUNG</name>